<keyword evidence="2" id="KW-0812">Transmembrane</keyword>
<keyword evidence="2" id="KW-0472">Membrane</keyword>
<keyword evidence="4" id="KW-1185">Reference proteome</keyword>
<feature type="transmembrane region" description="Helical" evidence="2">
    <location>
        <begin position="527"/>
        <end position="549"/>
    </location>
</feature>
<sequence length="624" mass="68853">MHDLLNMSPMEWSPKAPADRDPGLPLDRPPRLELGREAAGCIADAMMLQVSIQLERARPLIIYEVLQTLRQARPQAPKEEVMPLPRWAPAGPARKQPLRSNSSLSACFPAIPEGMIASINLDEMPSSISNSEQAVGMLTGNEPISGELMDSQDTKRGLDVCKSSKCSSVSKTSRTRRNKMARAAMSIHELSDMALVGRDHHLDQVIPSDCDHTPHEPPMRIWSSRHSRQLDMAVKTIRKEAVILPRTVSGAWRRQARVLAEQLQEDMAEEVAMAKTNFSFRGGLWWLRHLVGLRGFHSKSKFISMVVVLLASVVKVVEAHARLEGNGYEPWMSYVLNFGMLASAVGGLAVHHLSSKISDSSLPPGEQDGLLRAHSVGLGYVKPWLMISKRNGGLLGATWLCSIASIIATRIYKTQNIRNDPGERAYVVTSGVLGFIITSGIICGLCMRVVHICSAMKTSVIRYMQDLASEDLEFEGMAANWNTIQIFIRTLCDGCSYTLTAVSLVIPVLGAGAAFQIHYVDSSWLDVLFSVLPFATVSAMPMLCLYIAADLTQQCEQAPQVANSMLVSEWDTPMAQDLLAFMSRCQIGFYVNDMRVSPAAVMKFTYVLVAIFFTIISWKAESML</sequence>
<feature type="compositionally biased region" description="Basic and acidic residues" evidence="1">
    <location>
        <begin position="17"/>
        <end position="30"/>
    </location>
</feature>
<protein>
    <submittedName>
        <fullName evidence="3">Uncharacterized protein</fullName>
    </submittedName>
</protein>
<proteinExistence type="predicted"/>
<evidence type="ECO:0000256" key="1">
    <source>
        <dbReference type="SAM" id="MobiDB-lite"/>
    </source>
</evidence>
<evidence type="ECO:0000256" key="2">
    <source>
        <dbReference type="SAM" id="Phobius"/>
    </source>
</evidence>
<feature type="region of interest" description="Disordered" evidence="1">
    <location>
        <begin position="1"/>
        <end position="30"/>
    </location>
</feature>
<reference evidence="3" key="1">
    <citation type="submission" date="2023-08" db="EMBL/GenBank/DDBJ databases">
        <authorList>
            <person name="Chen Y."/>
            <person name="Shah S."/>
            <person name="Dougan E. K."/>
            <person name="Thang M."/>
            <person name="Chan C."/>
        </authorList>
    </citation>
    <scope>NUCLEOTIDE SEQUENCE</scope>
</reference>
<evidence type="ECO:0000313" key="3">
    <source>
        <dbReference type="EMBL" id="CAJ1410330.1"/>
    </source>
</evidence>
<evidence type="ECO:0000313" key="4">
    <source>
        <dbReference type="Proteomes" id="UP001178507"/>
    </source>
</evidence>
<name>A0AA36NF45_9DINO</name>
<feature type="transmembrane region" description="Helical" evidence="2">
    <location>
        <begin position="600"/>
        <end position="618"/>
    </location>
</feature>
<gene>
    <name evidence="3" type="ORF">EVOR1521_LOCUS31168</name>
</gene>
<dbReference type="AlphaFoldDB" id="A0AA36NF45"/>
<accession>A0AA36NF45</accession>
<dbReference type="Proteomes" id="UP001178507">
    <property type="component" value="Unassembled WGS sequence"/>
</dbReference>
<dbReference type="EMBL" id="CAUJNA010003812">
    <property type="protein sequence ID" value="CAJ1410330.1"/>
    <property type="molecule type" value="Genomic_DNA"/>
</dbReference>
<feature type="transmembrane region" description="Helical" evidence="2">
    <location>
        <begin position="424"/>
        <end position="447"/>
    </location>
</feature>
<keyword evidence="2" id="KW-1133">Transmembrane helix</keyword>
<comment type="caution">
    <text evidence="3">The sequence shown here is derived from an EMBL/GenBank/DDBJ whole genome shotgun (WGS) entry which is preliminary data.</text>
</comment>
<feature type="transmembrane region" description="Helical" evidence="2">
    <location>
        <begin position="495"/>
        <end position="515"/>
    </location>
</feature>
<organism evidence="3 4">
    <name type="scientific">Effrenium voratum</name>
    <dbReference type="NCBI Taxonomy" id="2562239"/>
    <lineage>
        <taxon>Eukaryota</taxon>
        <taxon>Sar</taxon>
        <taxon>Alveolata</taxon>
        <taxon>Dinophyceae</taxon>
        <taxon>Suessiales</taxon>
        <taxon>Symbiodiniaceae</taxon>
        <taxon>Effrenium</taxon>
    </lineage>
</organism>